<reference evidence="2" key="1">
    <citation type="journal article" date="2022" name="bioRxiv">
        <title>Sequencing and chromosome-scale assembly of the giantPleurodeles waltlgenome.</title>
        <authorList>
            <person name="Brown T."/>
            <person name="Elewa A."/>
            <person name="Iarovenko S."/>
            <person name="Subramanian E."/>
            <person name="Araus A.J."/>
            <person name="Petzold A."/>
            <person name="Susuki M."/>
            <person name="Suzuki K.-i.T."/>
            <person name="Hayashi T."/>
            <person name="Toyoda A."/>
            <person name="Oliveira C."/>
            <person name="Osipova E."/>
            <person name="Leigh N.D."/>
            <person name="Simon A."/>
            <person name="Yun M.H."/>
        </authorList>
    </citation>
    <scope>NUCLEOTIDE SEQUENCE</scope>
    <source>
        <strain evidence="2">20211129_DDA</strain>
        <tissue evidence="2">Liver</tissue>
    </source>
</reference>
<dbReference type="AlphaFoldDB" id="A0AAV7PQ49"/>
<evidence type="ECO:0000313" key="3">
    <source>
        <dbReference type="Proteomes" id="UP001066276"/>
    </source>
</evidence>
<name>A0AAV7PQ49_PLEWA</name>
<feature type="compositionally biased region" description="Basic and acidic residues" evidence="1">
    <location>
        <begin position="77"/>
        <end position="91"/>
    </location>
</feature>
<evidence type="ECO:0000256" key="1">
    <source>
        <dbReference type="SAM" id="MobiDB-lite"/>
    </source>
</evidence>
<gene>
    <name evidence="2" type="ORF">NDU88_007733</name>
</gene>
<feature type="region of interest" description="Disordered" evidence="1">
    <location>
        <begin position="42"/>
        <end position="158"/>
    </location>
</feature>
<keyword evidence="3" id="KW-1185">Reference proteome</keyword>
<evidence type="ECO:0000313" key="2">
    <source>
        <dbReference type="EMBL" id="KAJ1129362.1"/>
    </source>
</evidence>
<accession>A0AAV7PQ49</accession>
<sequence>MKGRVLWSGGRRRKYTLKVYLNDMERTALADSGCSQSVIRQDLVTPEQRTPSNPSSDSVRPWRSTALSSSYGPSQLERGRRDNHCGCDSKSRRGSYPRYRLCELHPSPGKGLPRACKQRLVGRGTLWNKQDRSKNPKKKTQPKTEERTTTGTLKFPYS</sequence>
<proteinExistence type="predicted"/>
<feature type="compositionally biased region" description="Polar residues" evidence="1">
    <location>
        <begin position="47"/>
        <end position="58"/>
    </location>
</feature>
<organism evidence="2 3">
    <name type="scientific">Pleurodeles waltl</name>
    <name type="common">Iberian ribbed newt</name>
    <dbReference type="NCBI Taxonomy" id="8319"/>
    <lineage>
        <taxon>Eukaryota</taxon>
        <taxon>Metazoa</taxon>
        <taxon>Chordata</taxon>
        <taxon>Craniata</taxon>
        <taxon>Vertebrata</taxon>
        <taxon>Euteleostomi</taxon>
        <taxon>Amphibia</taxon>
        <taxon>Batrachia</taxon>
        <taxon>Caudata</taxon>
        <taxon>Salamandroidea</taxon>
        <taxon>Salamandridae</taxon>
        <taxon>Pleurodelinae</taxon>
        <taxon>Pleurodeles</taxon>
    </lineage>
</organism>
<protein>
    <submittedName>
        <fullName evidence="2">Uncharacterized protein</fullName>
    </submittedName>
</protein>
<comment type="caution">
    <text evidence="2">The sequence shown here is derived from an EMBL/GenBank/DDBJ whole genome shotgun (WGS) entry which is preliminary data.</text>
</comment>
<dbReference type="Proteomes" id="UP001066276">
    <property type="component" value="Chromosome 7"/>
</dbReference>
<dbReference type="EMBL" id="JANPWB010000011">
    <property type="protein sequence ID" value="KAJ1129362.1"/>
    <property type="molecule type" value="Genomic_DNA"/>
</dbReference>